<keyword evidence="4 8" id="KW-0812">Transmembrane</keyword>
<dbReference type="Gene3D" id="2.170.130.10">
    <property type="entry name" value="TonB-dependent receptor, plug domain"/>
    <property type="match status" value="1"/>
</dbReference>
<reference evidence="14 15" key="1">
    <citation type="journal article" date="2014" name="Int. J. Syst. Evol. Microbiol.">
        <title>Celeribacter indicus sp. nov., a polycyclic aromatic hydrocarbon-degrading bacterium from deep-sea sediment and reclassification of Huaishuia halophila as Celeribacter halophilus comb. nov.</title>
        <authorList>
            <person name="Lai Q."/>
            <person name="Cao J."/>
            <person name="Yuan J."/>
            <person name="Li F."/>
            <person name="Shao Z."/>
        </authorList>
    </citation>
    <scope>NUCLEOTIDE SEQUENCE [LARGE SCALE GENOMIC DNA]</scope>
    <source>
        <strain evidence="14">P73</strain>
    </source>
</reference>
<feature type="signal peptide" evidence="11">
    <location>
        <begin position="1"/>
        <end position="28"/>
    </location>
</feature>
<name>A0A0B5DVU1_9RHOB</name>
<keyword evidence="5 9" id="KW-0798">TonB box</keyword>
<dbReference type="STRING" id="1208324.P73_2399"/>
<gene>
    <name evidence="14" type="ORF">P73_2399</name>
</gene>
<dbReference type="InterPro" id="IPR012910">
    <property type="entry name" value="Plug_dom"/>
</dbReference>
<dbReference type="AlphaFoldDB" id="A0A0B5DVU1"/>
<sequence>MRIAGYAARSGTALGLLLSATLVPAVVAQESEEIMLDPIVITAEEQIKQALGVSQISAEDLESQPVTNDLSEVIRRMPGVNLTGNSASGQRGNQRQIDIRGMGPENVLILIDGKPVTSRNASRMGRQGERDTRGDSNWVPPELVERIEVIRGPAAARYGSGAAGGVVNIITKKPDEPTVSAGLHFDIPESELEGVTRRMNLLLAGPINDRLSYRLYGNYNKTGMDSADINDGDAAGSEGVTNRDIGGLLRWDINENHSLDFEFGYSEQWNAFAGETGFGSGVTSVISADNDGDGVEDTFYNVYGEKTNSSERKTLALTHRGSYAFGESHSFIQWENTLDSRLCPGLNGGGEGTLSFCVDRDGNGVRDDVAFIDTEYDAISAKTEWYLPGTVMGREASYTFGGEFRGEKIDQTVPEEVTDRDTRFEFRNSDYTSQKLYGIYAEANILASEQLTLTPALRYDYSDRFGDQLSPSLNATWEFDPEWSMKVGVAQAFKAPNLFQLNPDYYYNTRGRGCPAGYSGPCRIRGNDDLQAETSINKEIGFAYEGDNGINGSLTYFHNDYKDRIAADVVDGETDPDTGGSVFQWNNVPEAVVSGMEGNFYTPIGDDYAFNANVTYMIESKNKQTGNPLSLVPDYTINAAFDWQATDDLLVTLSATHYGRIPTITRSLSQNEEITDEDALTERDPYTLFNLAAKWDISEASYVTAGVTNLFDKQIKRTSEGSETFNEPGRGFYIGLQKSF</sequence>
<evidence type="ECO:0000256" key="3">
    <source>
        <dbReference type="ARBA" id="ARBA00022452"/>
    </source>
</evidence>
<keyword evidence="2 8" id="KW-0813">Transport</keyword>
<dbReference type="Proteomes" id="UP000031521">
    <property type="component" value="Chromosome"/>
</dbReference>
<dbReference type="PROSITE" id="PS52016">
    <property type="entry name" value="TONB_DEPENDENT_REC_3"/>
    <property type="match status" value="1"/>
</dbReference>
<evidence type="ECO:0000256" key="9">
    <source>
        <dbReference type="RuleBase" id="RU003357"/>
    </source>
</evidence>
<dbReference type="OrthoDB" id="9796221at2"/>
<dbReference type="GO" id="GO:0042912">
    <property type="term" value="F:colicin transmembrane transporter activity"/>
    <property type="evidence" value="ECO:0007669"/>
    <property type="project" value="TreeGrafter"/>
</dbReference>
<dbReference type="SUPFAM" id="SSF56935">
    <property type="entry name" value="Porins"/>
    <property type="match status" value="1"/>
</dbReference>
<dbReference type="InterPro" id="IPR036942">
    <property type="entry name" value="Beta-barrel_TonB_sf"/>
</dbReference>
<dbReference type="GO" id="GO:0044718">
    <property type="term" value="P:siderophore transmembrane transport"/>
    <property type="evidence" value="ECO:0007669"/>
    <property type="project" value="TreeGrafter"/>
</dbReference>
<dbReference type="InterPro" id="IPR058134">
    <property type="entry name" value="PirA/FepA/PfeA"/>
</dbReference>
<feature type="chain" id="PRO_5002100599" evidence="11">
    <location>
        <begin position="29"/>
        <end position="740"/>
    </location>
</feature>
<dbReference type="GO" id="GO:0015344">
    <property type="term" value="F:siderophore uptake transmembrane transporter activity"/>
    <property type="evidence" value="ECO:0007669"/>
    <property type="project" value="TreeGrafter"/>
</dbReference>
<keyword evidence="6 8" id="KW-0472">Membrane</keyword>
<dbReference type="KEGG" id="cid:P73_2399"/>
<proteinExistence type="inferred from homology"/>
<dbReference type="GO" id="GO:0042931">
    <property type="term" value="F:enterobactin transmembrane transporter activity"/>
    <property type="evidence" value="ECO:0007669"/>
    <property type="project" value="TreeGrafter"/>
</dbReference>
<dbReference type="PANTHER" id="PTHR30069:SF51">
    <property type="entry name" value="FERRIENTEROBACTIN RECEPTOR"/>
    <property type="match status" value="1"/>
</dbReference>
<evidence type="ECO:0000256" key="6">
    <source>
        <dbReference type="ARBA" id="ARBA00023136"/>
    </source>
</evidence>
<feature type="domain" description="TonB-dependent receptor-like beta-barrel" evidence="12">
    <location>
        <begin position="251"/>
        <end position="710"/>
    </location>
</feature>
<keyword evidence="14" id="KW-0675">Receptor</keyword>
<dbReference type="NCBIfam" id="NF010048">
    <property type="entry name" value="PRK13524.1"/>
    <property type="match status" value="1"/>
</dbReference>
<dbReference type="Pfam" id="PF00593">
    <property type="entry name" value="TonB_dep_Rec_b-barrel"/>
    <property type="match status" value="1"/>
</dbReference>
<dbReference type="HOGENOM" id="CLU_008287_18_2_5"/>
<feature type="region of interest" description="Disordered" evidence="10">
    <location>
        <begin position="118"/>
        <end position="138"/>
    </location>
</feature>
<evidence type="ECO:0000313" key="15">
    <source>
        <dbReference type="Proteomes" id="UP000031521"/>
    </source>
</evidence>
<dbReference type="EMBL" id="CP004393">
    <property type="protein sequence ID" value="AJE47114.1"/>
    <property type="molecule type" value="Genomic_DNA"/>
</dbReference>
<dbReference type="InterPro" id="IPR039426">
    <property type="entry name" value="TonB-dep_rcpt-like"/>
</dbReference>
<dbReference type="NCBIfam" id="NF010051">
    <property type="entry name" value="PRK13528.1"/>
    <property type="match status" value="1"/>
</dbReference>
<evidence type="ECO:0000256" key="1">
    <source>
        <dbReference type="ARBA" id="ARBA00004571"/>
    </source>
</evidence>
<accession>A0A0B5DVU1</accession>
<dbReference type="Gene3D" id="2.40.170.20">
    <property type="entry name" value="TonB-dependent receptor, beta-barrel domain"/>
    <property type="match status" value="1"/>
</dbReference>
<keyword evidence="11" id="KW-0732">Signal</keyword>
<evidence type="ECO:0000256" key="11">
    <source>
        <dbReference type="SAM" id="SignalP"/>
    </source>
</evidence>
<evidence type="ECO:0000256" key="2">
    <source>
        <dbReference type="ARBA" id="ARBA00022448"/>
    </source>
</evidence>
<dbReference type="GO" id="GO:0009279">
    <property type="term" value="C:cell outer membrane"/>
    <property type="evidence" value="ECO:0007669"/>
    <property type="project" value="UniProtKB-SubCell"/>
</dbReference>
<dbReference type="InterPro" id="IPR000531">
    <property type="entry name" value="Beta-barrel_TonB"/>
</dbReference>
<comment type="subcellular location">
    <subcellularLocation>
        <location evidence="1 8">Cell outer membrane</location>
        <topology evidence="1 8">Multi-pass membrane protein</topology>
    </subcellularLocation>
</comment>
<dbReference type="InterPro" id="IPR037066">
    <property type="entry name" value="Plug_dom_sf"/>
</dbReference>
<comment type="similarity">
    <text evidence="8 9">Belongs to the TonB-dependent receptor family.</text>
</comment>
<evidence type="ECO:0000256" key="10">
    <source>
        <dbReference type="SAM" id="MobiDB-lite"/>
    </source>
</evidence>
<feature type="domain" description="TonB-dependent receptor plug" evidence="13">
    <location>
        <begin position="50"/>
        <end position="166"/>
    </location>
</feature>
<evidence type="ECO:0000256" key="8">
    <source>
        <dbReference type="PROSITE-ProRule" id="PRU01360"/>
    </source>
</evidence>
<dbReference type="RefSeq" id="WP_052453228.1">
    <property type="nucleotide sequence ID" value="NZ_CP004393.1"/>
</dbReference>
<evidence type="ECO:0000256" key="7">
    <source>
        <dbReference type="ARBA" id="ARBA00023237"/>
    </source>
</evidence>
<protein>
    <submittedName>
        <fullName evidence="14">Outer membrane receptor FepA</fullName>
    </submittedName>
</protein>
<dbReference type="Pfam" id="PF07715">
    <property type="entry name" value="Plug"/>
    <property type="match status" value="1"/>
</dbReference>
<keyword evidence="3 8" id="KW-1134">Transmembrane beta strand</keyword>
<dbReference type="CDD" id="cd01347">
    <property type="entry name" value="ligand_gated_channel"/>
    <property type="match status" value="1"/>
</dbReference>
<evidence type="ECO:0000256" key="5">
    <source>
        <dbReference type="ARBA" id="ARBA00023077"/>
    </source>
</evidence>
<keyword evidence="15" id="KW-1185">Reference proteome</keyword>
<evidence type="ECO:0000259" key="12">
    <source>
        <dbReference type="Pfam" id="PF00593"/>
    </source>
</evidence>
<organism evidence="14 15">
    <name type="scientific">Celeribacter indicus</name>
    <dbReference type="NCBI Taxonomy" id="1208324"/>
    <lineage>
        <taxon>Bacteria</taxon>
        <taxon>Pseudomonadati</taxon>
        <taxon>Pseudomonadota</taxon>
        <taxon>Alphaproteobacteria</taxon>
        <taxon>Rhodobacterales</taxon>
        <taxon>Roseobacteraceae</taxon>
        <taxon>Celeribacter</taxon>
    </lineage>
</organism>
<evidence type="ECO:0000259" key="13">
    <source>
        <dbReference type="Pfam" id="PF07715"/>
    </source>
</evidence>
<keyword evidence="7 8" id="KW-0998">Cell outer membrane</keyword>
<evidence type="ECO:0000256" key="4">
    <source>
        <dbReference type="ARBA" id="ARBA00022692"/>
    </source>
</evidence>
<dbReference type="PANTHER" id="PTHR30069">
    <property type="entry name" value="TONB-DEPENDENT OUTER MEMBRANE RECEPTOR"/>
    <property type="match status" value="1"/>
</dbReference>
<evidence type="ECO:0000313" key="14">
    <source>
        <dbReference type="EMBL" id="AJE47114.1"/>
    </source>
</evidence>